<reference evidence="4" key="1">
    <citation type="journal article" date="2016" name="Nat. Commun.">
        <title>The channel catfish genome sequence provides insights into the evolution of scale formation in teleosts.</title>
        <authorList>
            <person name="Liu Z."/>
            <person name="Liu S."/>
            <person name="Yao J."/>
            <person name="Bao L."/>
            <person name="Zhang J."/>
            <person name="Li Y."/>
            <person name="Jiang C."/>
            <person name="Sun L."/>
            <person name="Wang R."/>
            <person name="Zhang Y."/>
            <person name="Zhou T."/>
            <person name="Zeng Q."/>
            <person name="Fu Q."/>
            <person name="Gao S."/>
            <person name="Li N."/>
            <person name="Koren S."/>
            <person name="Jiang Y."/>
            <person name="Zimin A."/>
            <person name="Xu P."/>
            <person name="Phillippy A.M."/>
            <person name="Geng X."/>
            <person name="Song L."/>
            <person name="Sun F."/>
            <person name="Li C."/>
            <person name="Wang X."/>
            <person name="Chen A."/>
            <person name="Jin Y."/>
            <person name="Yuan Z."/>
            <person name="Yang Y."/>
            <person name="Tan S."/>
            <person name="Peatman E."/>
            <person name="Lu J."/>
            <person name="Qin Z."/>
            <person name="Dunham R."/>
            <person name="Li Z."/>
            <person name="Sonstegard T."/>
            <person name="Feng J."/>
            <person name="Danzmann R.G."/>
            <person name="Schroeder S."/>
            <person name="Scheffler B."/>
            <person name="Duke M.V."/>
            <person name="Ballard L."/>
            <person name="Kucuktas H."/>
            <person name="Kaltenboeck L."/>
            <person name="Liu H."/>
            <person name="Armbruster J."/>
            <person name="Xie Y."/>
            <person name="Kirby M.L."/>
            <person name="Tian Y."/>
            <person name="Flanagan M.E."/>
            <person name="Mu W."/>
            <person name="Waldbieser G.C."/>
        </authorList>
    </citation>
    <scope>NUCLEOTIDE SEQUENCE [LARGE SCALE GENOMIC DNA]</scope>
    <source>
        <strain evidence="4">SDA103</strain>
    </source>
</reference>
<dbReference type="OrthoDB" id="444265at2759"/>
<comment type="similarity">
    <text evidence="1">Belongs to the CEP170 family.</text>
</comment>
<dbReference type="PANTHER" id="PTHR15715:SF17">
    <property type="entry name" value="CENTROSOMAL PROTEIN OF 170 KDA"/>
    <property type="match status" value="1"/>
</dbReference>
<dbReference type="GO" id="GO:0005814">
    <property type="term" value="C:centriole"/>
    <property type="evidence" value="ECO:0007669"/>
    <property type="project" value="TreeGrafter"/>
</dbReference>
<dbReference type="Pfam" id="PF15308">
    <property type="entry name" value="CEP170_C"/>
    <property type="match status" value="1"/>
</dbReference>
<dbReference type="InterPro" id="IPR029300">
    <property type="entry name" value="CEP170_C"/>
</dbReference>
<gene>
    <name evidence="5" type="primary">LOC124626812</name>
</gene>
<evidence type="ECO:0000313" key="5">
    <source>
        <dbReference type="RefSeq" id="XP_053534991.1"/>
    </source>
</evidence>
<feature type="domain" description="CEP170 C-terminal" evidence="3">
    <location>
        <begin position="52"/>
        <end position="153"/>
    </location>
</feature>
<accession>A0A9F7TJA3</accession>
<name>A0A9F7TJA3_ICTPU</name>
<feature type="region of interest" description="Disordered" evidence="2">
    <location>
        <begin position="15"/>
        <end position="35"/>
    </location>
</feature>
<dbReference type="AlphaFoldDB" id="A0A9F7TJA3"/>
<dbReference type="PANTHER" id="PTHR15715">
    <property type="entry name" value="CENTROSOMAL PROTEIN OF 170 KDA"/>
    <property type="match status" value="1"/>
</dbReference>
<dbReference type="RefSeq" id="XP_053534991.1">
    <property type="nucleotide sequence ID" value="XM_053679016.1"/>
</dbReference>
<evidence type="ECO:0000256" key="2">
    <source>
        <dbReference type="SAM" id="MobiDB-lite"/>
    </source>
</evidence>
<dbReference type="GeneID" id="124626812"/>
<protein>
    <submittedName>
        <fullName evidence="5">Cep170-like protein</fullName>
    </submittedName>
</protein>
<proteinExistence type="inferred from homology"/>
<sequence length="177" mass="19530">MLITSTAGNARRVSPLFGKNNVIPDQPEPQEPRIGQGTEKLFNCYTIIIIIIKTPVQNRKGAVLDSLLLTSVSQLSSKIRQSVDKTAGKIKILFKDRNWNDIESKLSSESDIPLLKTTNKEISTILTELKRVEKQIQAINIMVDPDGTLDVPNRLTLVSPIKSKPKASKTASKPALD</sequence>
<evidence type="ECO:0000313" key="4">
    <source>
        <dbReference type="Proteomes" id="UP000221080"/>
    </source>
</evidence>
<keyword evidence="4" id="KW-1185">Reference proteome</keyword>
<dbReference type="InterPro" id="IPR051176">
    <property type="entry name" value="Cent_Immune-Sig_Mod"/>
</dbReference>
<evidence type="ECO:0000256" key="1">
    <source>
        <dbReference type="ARBA" id="ARBA00010436"/>
    </source>
</evidence>
<dbReference type="Proteomes" id="UP000221080">
    <property type="component" value="Chromosome 3"/>
</dbReference>
<reference evidence="5" key="2">
    <citation type="submission" date="2025-08" db="UniProtKB">
        <authorList>
            <consortium name="RefSeq"/>
        </authorList>
    </citation>
    <scope>IDENTIFICATION</scope>
    <source>
        <tissue evidence="5">Blood</tissue>
    </source>
</reference>
<evidence type="ECO:0000259" key="3">
    <source>
        <dbReference type="Pfam" id="PF15308"/>
    </source>
</evidence>
<dbReference type="KEGG" id="ipu:124626812"/>
<organism evidence="4 5">
    <name type="scientific">Ictalurus punctatus</name>
    <name type="common">Channel catfish</name>
    <name type="synonym">Silurus punctatus</name>
    <dbReference type="NCBI Taxonomy" id="7998"/>
    <lineage>
        <taxon>Eukaryota</taxon>
        <taxon>Metazoa</taxon>
        <taxon>Chordata</taxon>
        <taxon>Craniata</taxon>
        <taxon>Vertebrata</taxon>
        <taxon>Euteleostomi</taxon>
        <taxon>Actinopterygii</taxon>
        <taxon>Neopterygii</taxon>
        <taxon>Teleostei</taxon>
        <taxon>Ostariophysi</taxon>
        <taxon>Siluriformes</taxon>
        <taxon>Ictaluridae</taxon>
        <taxon>Ictalurus</taxon>
    </lineage>
</organism>